<dbReference type="Gene3D" id="1.20.1070.10">
    <property type="entry name" value="Rhodopsin 7-helix transmembrane proteins"/>
    <property type="match status" value="1"/>
</dbReference>
<keyword evidence="3" id="KW-1185">Reference proteome</keyword>
<evidence type="ECO:0008006" key="4">
    <source>
        <dbReference type="Google" id="ProtNLM"/>
    </source>
</evidence>
<keyword evidence="1" id="KW-1133">Transmembrane helix</keyword>
<dbReference type="Proteomes" id="UP000298663">
    <property type="component" value="Unassembled WGS sequence"/>
</dbReference>
<feature type="transmembrane region" description="Helical" evidence="1">
    <location>
        <begin position="39"/>
        <end position="59"/>
    </location>
</feature>
<evidence type="ECO:0000313" key="2">
    <source>
        <dbReference type="EMBL" id="TKR66756.1"/>
    </source>
</evidence>
<feature type="transmembrane region" description="Helical" evidence="1">
    <location>
        <begin position="79"/>
        <end position="104"/>
    </location>
</feature>
<evidence type="ECO:0000313" key="3">
    <source>
        <dbReference type="Proteomes" id="UP000298663"/>
    </source>
</evidence>
<protein>
    <recommendedName>
        <fullName evidence="4">G-protein coupled receptors family 1 profile domain-containing protein</fullName>
    </recommendedName>
</protein>
<proteinExistence type="predicted"/>
<gene>
    <name evidence="2" type="ORF">L596_023002</name>
</gene>
<dbReference type="AlphaFoldDB" id="A0A4U5MCA0"/>
<feature type="transmembrane region" description="Helical" evidence="1">
    <location>
        <begin position="160"/>
        <end position="180"/>
    </location>
</feature>
<accession>A0A4U5MCA0</accession>
<name>A0A4U5MCA0_STECR</name>
<reference evidence="2 3" key="2">
    <citation type="journal article" date="2019" name="G3 (Bethesda)">
        <title>Hybrid Assembly of the Genome of the Entomopathogenic Nematode Steinernema carpocapsae Identifies the X-Chromosome.</title>
        <authorList>
            <person name="Serra L."/>
            <person name="Macchietto M."/>
            <person name="Macias-Munoz A."/>
            <person name="McGill C.J."/>
            <person name="Rodriguez I.M."/>
            <person name="Rodriguez B."/>
            <person name="Murad R."/>
            <person name="Mortazavi A."/>
        </authorList>
    </citation>
    <scope>NUCLEOTIDE SEQUENCE [LARGE SCALE GENOMIC DNA]</scope>
    <source>
        <strain evidence="2 3">ALL</strain>
    </source>
</reference>
<dbReference type="EMBL" id="AZBU02000008">
    <property type="protein sequence ID" value="TKR66756.1"/>
    <property type="molecule type" value="Genomic_DNA"/>
</dbReference>
<dbReference type="SUPFAM" id="SSF81321">
    <property type="entry name" value="Family A G protein-coupled receptor-like"/>
    <property type="match status" value="1"/>
</dbReference>
<comment type="caution">
    <text evidence="2">The sequence shown here is derived from an EMBL/GenBank/DDBJ whole genome shotgun (WGS) entry which is preliminary data.</text>
</comment>
<keyword evidence="1" id="KW-0812">Transmembrane</keyword>
<feature type="transmembrane region" description="Helical" evidence="1">
    <location>
        <begin position="132"/>
        <end position="154"/>
    </location>
</feature>
<reference evidence="2 3" key="1">
    <citation type="journal article" date="2015" name="Genome Biol.">
        <title>Comparative genomics of Steinernema reveals deeply conserved gene regulatory networks.</title>
        <authorList>
            <person name="Dillman A.R."/>
            <person name="Macchietto M."/>
            <person name="Porter C.F."/>
            <person name="Rogers A."/>
            <person name="Williams B."/>
            <person name="Antoshechkin I."/>
            <person name="Lee M.M."/>
            <person name="Goodwin Z."/>
            <person name="Lu X."/>
            <person name="Lewis E.E."/>
            <person name="Goodrich-Blair H."/>
            <person name="Stock S.P."/>
            <person name="Adams B.J."/>
            <person name="Sternberg P.W."/>
            <person name="Mortazavi A."/>
        </authorList>
    </citation>
    <scope>NUCLEOTIDE SEQUENCE [LARGE SCALE GENOMIC DNA]</scope>
    <source>
        <strain evidence="2 3">ALL</strain>
    </source>
</reference>
<evidence type="ECO:0000256" key="1">
    <source>
        <dbReference type="SAM" id="Phobius"/>
    </source>
</evidence>
<organism evidence="2 3">
    <name type="scientific">Steinernema carpocapsae</name>
    <name type="common">Entomopathogenic nematode</name>
    <dbReference type="NCBI Taxonomy" id="34508"/>
    <lineage>
        <taxon>Eukaryota</taxon>
        <taxon>Metazoa</taxon>
        <taxon>Ecdysozoa</taxon>
        <taxon>Nematoda</taxon>
        <taxon>Chromadorea</taxon>
        <taxon>Rhabditida</taxon>
        <taxon>Tylenchina</taxon>
        <taxon>Panagrolaimomorpha</taxon>
        <taxon>Strongyloidoidea</taxon>
        <taxon>Steinernematidae</taxon>
        <taxon>Steinernema</taxon>
    </lineage>
</organism>
<sequence length="195" mass="22615">MCSSCSLVTAGLADFFLALDRYLAITYHVKYLIDIKNKFTCYSILTSFLVTLTVAFVSWTQRVNTESNVFTFVDQETRIMYHIFNYVSFGFVLLDIVITIIFIFKLKRVKRTVRTNLSINARKANVIVRYQMVLASLFWVTPTVINFVVFYGFGVNIKEYLGPWTFTSLTFYIFSCGMLYRYKLKSKIVITPTSA</sequence>
<keyword evidence="1" id="KW-0472">Membrane</keyword>